<sequence>MNRHFFIGIKAPTAIEETVVQLREKYKLPQSYKVIPHLDDLHITLFFIGALSEDRLPSLQSMLQRTAENHESFNLFVDGLSYFGLPKDPRVVYCSISPSDELSDLQRTVASNVKEAVGLEDKKPYTPHITIAKKRNSDVGIQIEKEAIDIVPFQVDHFSLFTIHPSKNPKYEETITFQLR</sequence>
<evidence type="ECO:0000313" key="4">
    <source>
        <dbReference type="Proteomes" id="UP001597231"/>
    </source>
</evidence>
<feature type="short sequence motif" description="HXTX 1" evidence="2">
    <location>
        <begin position="42"/>
        <end position="45"/>
    </location>
</feature>
<name>A0ABW3U3B2_9BACL</name>
<dbReference type="Proteomes" id="UP001597231">
    <property type="component" value="Unassembled WGS sequence"/>
</dbReference>
<dbReference type="InterPro" id="IPR004175">
    <property type="entry name" value="RNA_CPDase"/>
</dbReference>
<gene>
    <name evidence="3" type="primary">thpR</name>
    <name evidence="3" type="ORF">ACFQ38_13860</name>
</gene>
<dbReference type="SUPFAM" id="SSF55144">
    <property type="entry name" value="LigT-like"/>
    <property type="match status" value="1"/>
</dbReference>
<dbReference type="NCBIfam" id="TIGR02258">
    <property type="entry name" value="2_5_ligase"/>
    <property type="match status" value="1"/>
</dbReference>
<dbReference type="EMBL" id="JBHTLT010000115">
    <property type="protein sequence ID" value="MFD1206179.1"/>
    <property type="molecule type" value="Genomic_DNA"/>
</dbReference>
<dbReference type="Gene3D" id="3.90.1140.10">
    <property type="entry name" value="Cyclic phosphodiesterase"/>
    <property type="match status" value="1"/>
</dbReference>
<evidence type="ECO:0000256" key="1">
    <source>
        <dbReference type="ARBA" id="ARBA00022801"/>
    </source>
</evidence>
<comment type="caution">
    <text evidence="3">The sequence shown here is derived from an EMBL/GenBank/DDBJ whole genome shotgun (WGS) entry which is preliminary data.</text>
</comment>
<evidence type="ECO:0000256" key="2">
    <source>
        <dbReference type="HAMAP-Rule" id="MF_01940"/>
    </source>
</evidence>
<dbReference type="RefSeq" id="WP_381481601.1">
    <property type="nucleotide sequence ID" value="NZ_JBHTLT010000115.1"/>
</dbReference>
<feature type="short sequence motif" description="HXTX 2" evidence="2">
    <location>
        <begin position="128"/>
        <end position="131"/>
    </location>
</feature>
<dbReference type="EC" id="3.1.4.58" evidence="2"/>
<dbReference type="PANTHER" id="PTHR35561">
    <property type="entry name" value="RNA 2',3'-CYCLIC PHOSPHODIESTERASE"/>
    <property type="match status" value="1"/>
</dbReference>
<comment type="catalytic activity">
    <reaction evidence="2">
        <text>a 3'-end 2',3'-cyclophospho-ribonucleotide-RNA + H2O = a 3'-end 2'-phospho-ribonucleotide-RNA + H(+)</text>
        <dbReference type="Rhea" id="RHEA:11828"/>
        <dbReference type="Rhea" id="RHEA-COMP:10464"/>
        <dbReference type="Rhea" id="RHEA-COMP:17353"/>
        <dbReference type="ChEBI" id="CHEBI:15377"/>
        <dbReference type="ChEBI" id="CHEBI:15378"/>
        <dbReference type="ChEBI" id="CHEBI:83064"/>
        <dbReference type="ChEBI" id="CHEBI:173113"/>
        <dbReference type="EC" id="3.1.4.58"/>
    </reaction>
</comment>
<dbReference type="InterPro" id="IPR009097">
    <property type="entry name" value="Cyclic_Pdiesterase"/>
</dbReference>
<comment type="similarity">
    <text evidence="2">Belongs to the 2H phosphoesterase superfamily. ThpR family.</text>
</comment>
<dbReference type="Pfam" id="PF13563">
    <property type="entry name" value="2_5_RNA_ligase2"/>
    <property type="match status" value="1"/>
</dbReference>
<organism evidence="3 4">
    <name type="scientific">Sporosarcina contaminans</name>
    <dbReference type="NCBI Taxonomy" id="633403"/>
    <lineage>
        <taxon>Bacteria</taxon>
        <taxon>Bacillati</taxon>
        <taxon>Bacillota</taxon>
        <taxon>Bacilli</taxon>
        <taxon>Bacillales</taxon>
        <taxon>Caryophanaceae</taxon>
        <taxon>Sporosarcina</taxon>
    </lineage>
</organism>
<evidence type="ECO:0000313" key="3">
    <source>
        <dbReference type="EMBL" id="MFD1206179.1"/>
    </source>
</evidence>
<accession>A0ABW3U3B2</accession>
<comment type="function">
    <text evidence="2">Hydrolyzes RNA 2',3'-cyclic phosphodiester to an RNA 2'-phosphomonoester.</text>
</comment>
<feature type="active site" description="Proton acceptor" evidence="2">
    <location>
        <position position="128"/>
    </location>
</feature>
<dbReference type="HAMAP" id="MF_01940">
    <property type="entry name" value="RNA_CPDase"/>
    <property type="match status" value="1"/>
</dbReference>
<reference evidence="4" key="1">
    <citation type="journal article" date="2019" name="Int. J. Syst. Evol. Microbiol.">
        <title>The Global Catalogue of Microorganisms (GCM) 10K type strain sequencing project: providing services to taxonomists for standard genome sequencing and annotation.</title>
        <authorList>
            <consortium name="The Broad Institute Genomics Platform"/>
            <consortium name="The Broad Institute Genome Sequencing Center for Infectious Disease"/>
            <person name="Wu L."/>
            <person name="Ma J."/>
        </authorList>
    </citation>
    <scope>NUCLEOTIDE SEQUENCE [LARGE SCALE GENOMIC DNA]</scope>
    <source>
        <strain evidence="4">CCUG 53915</strain>
    </source>
</reference>
<protein>
    <recommendedName>
        <fullName evidence="2">RNA 2',3'-cyclic phosphodiesterase</fullName>
        <shortName evidence="2">RNA 2',3'-CPDase</shortName>
        <ecNumber evidence="2">3.1.4.58</ecNumber>
    </recommendedName>
</protein>
<dbReference type="PANTHER" id="PTHR35561:SF1">
    <property type="entry name" value="RNA 2',3'-CYCLIC PHOSPHODIESTERASE"/>
    <property type="match status" value="1"/>
</dbReference>
<keyword evidence="4" id="KW-1185">Reference proteome</keyword>
<feature type="active site" description="Proton donor" evidence="2">
    <location>
        <position position="42"/>
    </location>
</feature>
<proteinExistence type="inferred from homology"/>
<keyword evidence="1 2" id="KW-0378">Hydrolase</keyword>